<dbReference type="InterPro" id="IPR043519">
    <property type="entry name" value="NT_sf"/>
</dbReference>
<keyword evidence="12" id="KW-1185">Reference proteome</keyword>
<protein>
    <recommendedName>
        <fullName evidence="10">Polymerase nucleotidyl transferase domain-containing protein</fullName>
    </recommendedName>
</protein>
<sequence>MASKEKILSVLKGKRAYLQNHFSVSNIALFGSHVRDDAHEASDIDILVSLLEPTFDHYMELKFYLEELLGCQVDLVLENTVKKRLQAVIQQEAVYV</sequence>
<evidence type="ECO:0000256" key="6">
    <source>
        <dbReference type="ARBA" id="ARBA00022741"/>
    </source>
</evidence>
<evidence type="ECO:0000259" key="10">
    <source>
        <dbReference type="Pfam" id="PF01909"/>
    </source>
</evidence>
<evidence type="ECO:0000256" key="9">
    <source>
        <dbReference type="ARBA" id="ARBA00038276"/>
    </source>
</evidence>
<dbReference type="AlphaFoldDB" id="A0A521G2Q1"/>
<evidence type="ECO:0000256" key="1">
    <source>
        <dbReference type="ARBA" id="ARBA00001946"/>
    </source>
</evidence>
<evidence type="ECO:0000313" key="12">
    <source>
        <dbReference type="Proteomes" id="UP000316238"/>
    </source>
</evidence>
<dbReference type="EMBL" id="NQJD01000008">
    <property type="protein sequence ID" value="TAA75304.1"/>
    <property type="molecule type" value="Genomic_DNA"/>
</dbReference>
<evidence type="ECO:0000256" key="2">
    <source>
        <dbReference type="ARBA" id="ARBA00022649"/>
    </source>
</evidence>
<dbReference type="SUPFAM" id="SSF81301">
    <property type="entry name" value="Nucleotidyltransferase"/>
    <property type="match status" value="1"/>
</dbReference>
<dbReference type="Gene3D" id="3.30.460.10">
    <property type="entry name" value="Beta Polymerase, domain 2"/>
    <property type="match status" value="1"/>
</dbReference>
<reference evidence="11" key="1">
    <citation type="submission" date="2017-07" db="EMBL/GenBank/DDBJ databases">
        <title>The cable genome - Insights into the physiology and evolution of filamentous bacteria capable of sulfide oxidation via long distance electron transfer.</title>
        <authorList>
            <person name="Thorup C."/>
            <person name="Bjerg J.T."/>
            <person name="Schreiber L."/>
            <person name="Nielsen L.P."/>
            <person name="Kjeldsen K.U."/>
            <person name="Boesen T."/>
            <person name="Boggild A."/>
            <person name="Meysman F."/>
            <person name="Geelhoed J."/>
            <person name="Schramm A."/>
        </authorList>
    </citation>
    <scope>NUCLEOTIDE SEQUENCE [LARGE SCALE GENOMIC DNA]</scope>
    <source>
        <strain evidence="11">GS</strain>
    </source>
</reference>
<dbReference type="Proteomes" id="UP000316238">
    <property type="component" value="Unassembled WGS sequence"/>
</dbReference>
<dbReference type="Pfam" id="PF01909">
    <property type="entry name" value="NTP_transf_2"/>
    <property type="match status" value="1"/>
</dbReference>
<accession>A0A521G2Q1</accession>
<dbReference type="PANTHER" id="PTHR33571">
    <property type="entry name" value="SSL8005 PROTEIN"/>
    <property type="match status" value="1"/>
</dbReference>
<organism evidence="11 12">
    <name type="scientific">Candidatus Electronema aureum</name>
    <dbReference type="NCBI Taxonomy" id="2005002"/>
    <lineage>
        <taxon>Bacteria</taxon>
        <taxon>Pseudomonadati</taxon>
        <taxon>Thermodesulfobacteriota</taxon>
        <taxon>Desulfobulbia</taxon>
        <taxon>Desulfobulbales</taxon>
        <taxon>Desulfobulbaceae</taxon>
        <taxon>Candidatus Electronema</taxon>
    </lineage>
</organism>
<keyword evidence="5" id="KW-0479">Metal-binding</keyword>
<comment type="caution">
    <text evidence="11">The sequence shown here is derived from an EMBL/GenBank/DDBJ whole genome shotgun (WGS) entry which is preliminary data.</text>
</comment>
<dbReference type="CDD" id="cd05403">
    <property type="entry name" value="NT_KNTase_like"/>
    <property type="match status" value="1"/>
</dbReference>
<evidence type="ECO:0000313" key="11">
    <source>
        <dbReference type="EMBL" id="TAA75304.1"/>
    </source>
</evidence>
<evidence type="ECO:0000256" key="8">
    <source>
        <dbReference type="ARBA" id="ARBA00022842"/>
    </source>
</evidence>
<gene>
    <name evidence="11" type="ORF">CDV28_10843</name>
</gene>
<dbReference type="GO" id="GO:0016779">
    <property type="term" value="F:nucleotidyltransferase activity"/>
    <property type="evidence" value="ECO:0007669"/>
    <property type="project" value="UniProtKB-KW"/>
</dbReference>
<comment type="similarity">
    <text evidence="9">Belongs to the MntA antitoxin family.</text>
</comment>
<keyword evidence="2" id="KW-1277">Toxin-antitoxin system</keyword>
<comment type="cofactor">
    <cofactor evidence="1">
        <name>Mg(2+)</name>
        <dbReference type="ChEBI" id="CHEBI:18420"/>
    </cofactor>
</comment>
<name>A0A521G2Q1_9BACT</name>
<keyword evidence="4" id="KW-0548">Nucleotidyltransferase</keyword>
<dbReference type="InterPro" id="IPR002934">
    <property type="entry name" value="Polymerase_NTP_transf_dom"/>
</dbReference>
<dbReference type="InterPro" id="IPR052038">
    <property type="entry name" value="Type-VII_TA_antitoxin"/>
</dbReference>
<evidence type="ECO:0000256" key="3">
    <source>
        <dbReference type="ARBA" id="ARBA00022679"/>
    </source>
</evidence>
<keyword evidence="8" id="KW-0460">Magnesium</keyword>
<evidence type="ECO:0000256" key="5">
    <source>
        <dbReference type="ARBA" id="ARBA00022723"/>
    </source>
</evidence>
<dbReference type="GO" id="GO:0005524">
    <property type="term" value="F:ATP binding"/>
    <property type="evidence" value="ECO:0007669"/>
    <property type="project" value="UniProtKB-KW"/>
</dbReference>
<keyword evidence="3" id="KW-0808">Transferase</keyword>
<evidence type="ECO:0000256" key="4">
    <source>
        <dbReference type="ARBA" id="ARBA00022695"/>
    </source>
</evidence>
<dbReference type="GO" id="GO:0046872">
    <property type="term" value="F:metal ion binding"/>
    <property type="evidence" value="ECO:0007669"/>
    <property type="project" value="UniProtKB-KW"/>
</dbReference>
<keyword evidence="7" id="KW-0067">ATP-binding</keyword>
<feature type="domain" description="Polymerase nucleotidyl transferase" evidence="10">
    <location>
        <begin position="16"/>
        <end position="95"/>
    </location>
</feature>
<dbReference type="PANTHER" id="PTHR33571:SF14">
    <property type="entry name" value="PROTEIN ADENYLYLTRANSFERASE MJ0435-RELATED"/>
    <property type="match status" value="1"/>
</dbReference>
<keyword evidence="6" id="KW-0547">Nucleotide-binding</keyword>
<proteinExistence type="inferred from homology"/>
<evidence type="ECO:0000256" key="7">
    <source>
        <dbReference type="ARBA" id="ARBA00022840"/>
    </source>
</evidence>